<accession>A0A1G5NK21</accession>
<dbReference type="GO" id="GO:0006508">
    <property type="term" value="P:proteolysis"/>
    <property type="evidence" value="ECO:0007669"/>
    <property type="project" value="UniProtKB-KW"/>
</dbReference>
<dbReference type="InterPro" id="IPR003675">
    <property type="entry name" value="Rce1/LyrA-like_dom"/>
</dbReference>
<feature type="domain" description="CAAX prenyl protease 2/Lysostaphin resistance protein A-like" evidence="2">
    <location>
        <begin position="112"/>
        <end position="203"/>
    </location>
</feature>
<feature type="transmembrane region" description="Helical" evidence="1">
    <location>
        <begin position="41"/>
        <end position="59"/>
    </location>
</feature>
<dbReference type="EMBL" id="FMVW01000004">
    <property type="protein sequence ID" value="SCZ37746.1"/>
    <property type="molecule type" value="Genomic_DNA"/>
</dbReference>
<feature type="transmembrane region" description="Helical" evidence="1">
    <location>
        <begin position="12"/>
        <end position="35"/>
    </location>
</feature>
<feature type="transmembrane region" description="Helical" evidence="1">
    <location>
        <begin position="114"/>
        <end position="137"/>
    </location>
</feature>
<feature type="transmembrane region" description="Helical" evidence="1">
    <location>
        <begin position="202"/>
        <end position="220"/>
    </location>
</feature>
<proteinExistence type="predicted"/>
<protein>
    <submittedName>
        <fullName evidence="3">CAAX protease self-immunity</fullName>
    </submittedName>
</protein>
<evidence type="ECO:0000313" key="3">
    <source>
        <dbReference type="EMBL" id="SCZ37746.1"/>
    </source>
</evidence>
<feature type="transmembrane region" description="Helical" evidence="1">
    <location>
        <begin position="149"/>
        <end position="182"/>
    </location>
</feature>
<dbReference type="STRING" id="1120955.SAMN03080610_02248"/>
<evidence type="ECO:0000256" key="1">
    <source>
        <dbReference type="SAM" id="Phobius"/>
    </source>
</evidence>
<dbReference type="Pfam" id="PF02517">
    <property type="entry name" value="Rce1-like"/>
    <property type="match status" value="1"/>
</dbReference>
<dbReference type="RefSeq" id="WP_139163736.1">
    <property type="nucleotide sequence ID" value="NZ_NRSE01000004.1"/>
</dbReference>
<dbReference type="AlphaFoldDB" id="A0A1G5NK21"/>
<keyword evidence="3" id="KW-0378">Hydrolase</keyword>
<dbReference type="GO" id="GO:0004175">
    <property type="term" value="F:endopeptidase activity"/>
    <property type="evidence" value="ECO:0007669"/>
    <property type="project" value="UniProtKB-ARBA"/>
</dbReference>
<evidence type="ECO:0000313" key="4">
    <source>
        <dbReference type="Proteomes" id="UP000199347"/>
    </source>
</evidence>
<dbReference type="Proteomes" id="UP000199347">
    <property type="component" value="Unassembled WGS sequence"/>
</dbReference>
<keyword evidence="4" id="KW-1185">Reference proteome</keyword>
<keyword evidence="3" id="KW-0645">Protease</keyword>
<keyword evidence="1" id="KW-0472">Membrane</keyword>
<keyword evidence="1" id="KW-0812">Transmembrane</keyword>
<keyword evidence="1" id="KW-1133">Transmembrane helix</keyword>
<organism evidence="3 4">
    <name type="scientific">Afifella marina DSM 2698</name>
    <dbReference type="NCBI Taxonomy" id="1120955"/>
    <lineage>
        <taxon>Bacteria</taxon>
        <taxon>Pseudomonadati</taxon>
        <taxon>Pseudomonadota</taxon>
        <taxon>Alphaproteobacteria</taxon>
        <taxon>Hyphomicrobiales</taxon>
        <taxon>Afifellaceae</taxon>
        <taxon>Afifella</taxon>
    </lineage>
</organism>
<gene>
    <name evidence="3" type="ORF">SAMN03080610_02248</name>
</gene>
<feature type="transmembrane region" description="Helical" evidence="1">
    <location>
        <begin position="80"/>
        <end position="99"/>
    </location>
</feature>
<sequence length="222" mass="25305">MESRQARPPRLRFRLLGEAALLYLAAPLAIHWMVINWHMPVFALLTMTLPAILLIFAGDRSFRWKETFRLHWPIGVLRRILILFVGAAAFLTAATAWFLPDGLFGLPRIHPQRWLLILILYPLLSALPQELIYRVWFFHRYRSLFGHHAAVAVAANAALFAVAHIIFGSAVSVTGAFLLGLLLARRYEQARSFWPVWLEHVLYGDLVFTIGLGRFFYLSAGG</sequence>
<dbReference type="GO" id="GO:0080120">
    <property type="term" value="P:CAAX-box protein maturation"/>
    <property type="evidence" value="ECO:0007669"/>
    <property type="project" value="UniProtKB-ARBA"/>
</dbReference>
<evidence type="ECO:0000259" key="2">
    <source>
        <dbReference type="Pfam" id="PF02517"/>
    </source>
</evidence>
<reference evidence="3 4" key="1">
    <citation type="submission" date="2016-10" db="EMBL/GenBank/DDBJ databases">
        <authorList>
            <person name="de Groot N.N."/>
        </authorList>
    </citation>
    <scope>NUCLEOTIDE SEQUENCE [LARGE SCALE GENOMIC DNA]</scope>
    <source>
        <strain evidence="3 4">DSM 2698</strain>
    </source>
</reference>
<name>A0A1G5NK21_AFIMA</name>